<feature type="transmembrane region" description="Helical" evidence="2">
    <location>
        <begin position="102"/>
        <end position="135"/>
    </location>
</feature>
<proteinExistence type="predicted"/>
<dbReference type="Proteomes" id="UP000186102">
    <property type="component" value="Unassembled WGS sequence"/>
</dbReference>
<feature type="transmembrane region" description="Helical" evidence="2">
    <location>
        <begin position="266"/>
        <end position="288"/>
    </location>
</feature>
<evidence type="ECO:0000256" key="1">
    <source>
        <dbReference type="SAM" id="MobiDB-lite"/>
    </source>
</evidence>
<feature type="compositionally biased region" description="Basic and acidic residues" evidence="1">
    <location>
        <begin position="366"/>
        <end position="388"/>
    </location>
</feature>
<name>A0A1Q8QYU2_9FIRM</name>
<gene>
    <name evidence="3" type="ORF">DSOL_1680</name>
</gene>
<dbReference type="STRING" id="1888891.DSOL_1680"/>
<feature type="region of interest" description="Disordered" evidence="1">
    <location>
        <begin position="308"/>
        <end position="389"/>
    </location>
</feature>
<feature type="transmembrane region" description="Helical" evidence="2">
    <location>
        <begin position="156"/>
        <end position="181"/>
    </location>
</feature>
<keyword evidence="2" id="KW-1133">Transmembrane helix</keyword>
<evidence type="ECO:0000313" key="3">
    <source>
        <dbReference type="EMBL" id="OLN32360.1"/>
    </source>
</evidence>
<feature type="compositionally biased region" description="Polar residues" evidence="1">
    <location>
        <begin position="325"/>
        <end position="348"/>
    </location>
</feature>
<keyword evidence="4" id="KW-1185">Reference proteome</keyword>
<comment type="caution">
    <text evidence="3">The sequence shown here is derived from an EMBL/GenBank/DDBJ whole genome shotgun (WGS) entry which is preliminary data.</text>
</comment>
<reference evidence="3 4" key="1">
    <citation type="submission" date="2016-09" db="EMBL/GenBank/DDBJ databases">
        <title>Complete genome of Desulfosporosinus sp. OL.</title>
        <authorList>
            <person name="Mardanov A."/>
            <person name="Beletsky A."/>
            <person name="Panova A."/>
            <person name="Karnachuk O."/>
            <person name="Ravin N."/>
        </authorList>
    </citation>
    <scope>NUCLEOTIDE SEQUENCE [LARGE SCALE GENOMIC DNA]</scope>
    <source>
        <strain evidence="3 4">OL</strain>
    </source>
</reference>
<feature type="transmembrane region" description="Helical" evidence="2">
    <location>
        <begin position="21"/>
        <end position="44"/>
    </location>
</feature>
<keyword evidence="2" id="KW-0812">Transmembrane</keyword>
<sequence length="415" mass="45534">MTWSERIKLAWTTFKREALPLYAWTLIFIGVGVVLVVAMVMGVLNQMHWTFPQAYGGFSSPGMPVPGVPPTPGITPFTGPFGSPNQGPFGSFNGSLSDLSTLLSAVGTITGTLLLIIIVSWLIGSAFYTGVFNLTAKSYHEKVIFKDFRFAGYFRFLGWQGLLLLIQLILLIIGLIGAFTLKQSQGALVAFLIVYGLMIAGITIYALPWFSTSAIYLLAHPKDSFRDALSGSWRFFRKHMGALWGYIGTIVLIEIAVQVLNRISSGIAGLVTLIVSPFITVLAIVWILSLEEEEEEDDHPEYVAPLATPPYYPTPTYPDTQPTTENPYISNTDPLTPALTPSSDQPISLEQPEPLRQPIAEGSTFEPERPKIDLQKPELRSTPDHPLPENKLNFCPSCGKTNTGTAYCPQCGTKL</sequence>
<evidence type="ECO:0000256" key="2">
    <source>
        <dbReference type="SAM" id="Phobius"/>
    </source>
</evidence>
<keyword evidence="2" id="KW-0472">Membrane</keyword>
<organism evidence="3 4">
    <name type="scientific">Desulfosporosinus metallidurans</name>
    <dbReference type="NCBI Taxonomy" id="1888891"/>
    <lineage>
        <taxon>Bacteria</taxon>
        <taxon>Bacillati</taxon>
        <taxon>Bacillota</taxon>
        <taxon>Clostridia</taxon>
        <taxon>Eubacteriales</taxon>
        <taxon>Desulfitobacteriaceae</taxon>
        <taxon>Desulfosporosinus</taxon>
    </lineage>
</organism>
<dbReference type="AlphaFoldDB" id="A0A1Q8QYU2"/>
<dbReference type="EMBL" id="MLBF01000009">
    <property type="protein sequence ID" value="OLN32360.1"/>
    <property type="molecule type" value="Genomic_DNA"/>
</dbReference>
<feature type="transmembrane region" description="Helical" evidence="2">
    <location>
        <begin position="240"/>
        <end position="260"/>
    </location>
</feature>
<protein>
    <submittedName>
        <fullName evidence="3">Uncharacterized protein</fullName>
    </submittedName>
</protein>
<accession>A0A1Q8QYU2</accession>
<feature type="transmembrane region" description="Helical" evidence="2">
    <location>
        <begin position="187"/>
        <end position="219"/>
    </location>
</feature>
<evidence type="ECO:0000313" key="4">
    <source>
        <dbReference type="Proteomes" id="UP000186102"/>
    </source>
</evidence>
<dbReference type="RefSeq" id="WP_235838738.1">
    <property type="nucleotide sequence ID" value="NZ_MLBF01000009.1"/>
</dbReference>